<sequence length="81" mass="9463">MIEEKHSKVYKTIGKNLRKRRNELDLTQDEVAEKIPKMDRSKISDMENGKEDFVFSKFLNLCEALDLSVIEALKEEEDMGN</sequence>
<dbReference type="SUPFAM" id="SSF47413">
    <property type="entry name" value="lambda repressor-like DNA-binding domains"/>
    <property type="match status" value="1"/>
</dbReference>
<reference evidence="2 3" key="1">
    <citation type="submission" date="2019-10" db="EMBL/GenBank/DDBJ databases">
        <authorList>
            <person name="Karimi E."/>
        </authorList>
    </citation>
    <scope>NUCLEOTIDE SEQUENCE [LARGE SCALE GENOMIC DNA]</scope>
    <source>
        <strain evidence="2 3">Sphingobacterium sp. 8BC</strain>
    </source>
</reference>
<dbReference type="PROSITE" id="PS50943">
    <property type="entry name" value="HTH_CROC1"/>
    <property type="match status" value="1"/>
</dbReference>
<evidence type="ECO:0000313" key="3">
    <source>
        <dbReference type="Proteomes" id="UP000432350"/>
    </source>
</evidence>
<evidence type="ECO:0000259" key="1">
    <source>
        <dbReference type="PROSITE" id="PS50943"/>
    </source>
</evidence>
<proteinExistence type="predicted"/>
<dbReference type="Gene3D" id="1.10.260.40">
    <property type="entry name" value="lambda repressor-like DNA-binding domains"/>
    <property type="match status" value="1"/>
</dbReference>
<dbReference type="SMART" id="SM00530">
    <property type="entry name" value="HTH_XRE"/>
    <property type="match status" value="1"/>
</dbReference>
<dbReference type="Proteomes" id="UP000432350">
    <property type="component" value="Unassembled WGS sequence"/>
</dbReference>
<dbReference type="EMBL" id="CABWMV010000024">
    <property type="protein sequence ID" value="VXC95273.1"/>
    <property type="molecule type" value="Genomic_DNA"/>
</dbReference>
<dbReference type="AlphaFoldDB" id="A0A654CQL9"/>
<dbReference type="InterPro" id="IPR001387">
    <property type="entry name" value="Cro/C1-type_HTH"/>
</dbReference>
<dbReference type="InterPro" id="IPR010982">
    <property type="entry name" value="Lambda_DNA-bd_dom_sf"/>
</dbReference>
<name>A0A654CQL9_SPHMU</name>
<accession>A0A654CQL9</accession>
<dbReference type="RefSeq" id="WP_201303489.1">
    <property type="nucleotide sequence ID" value="NZ_CP068086.1"/>
</dbReference>
<evidence type="ECO:0000313" key="2">
    <source>
        <dbReference type="EMBL" id="VXC95273.1"/>
    </source>
</evidence>
<protein>
    <submittedName>
        <fullName evidence="2">Transcriptional regulator, y4mF family</fullName>
    </submittedName>
</protein>
<dbReference type="CDD" id="cd00093">
    <property type="entry name" value="HTH_XRE"/>
    <property type="match status" value="1"/>
</dbReference>
<organism evidence="2 3">
    <name type="scientific">Sphingobacterium multivorum</name>
    <dbReference type="NCBI Taxonomy" id="28454"/>
    <lineage>
        <taxon>Bacteria</taxon>
        <taxon>Pseudomonadati</taxon>
        <taxon>Bacteroidota</taxon>
        <taxon>Sphingobacteriia</taxon>
        <taxon>Sphingobacteriales</taxon>
        <taxon>Sphingobacteriaceae</taxon>
        <taxon>Sphingobacterium</taxon>
    </lineage>
</organism>
<dbReference type="Pfam" id="PF13560">
    <property type="entry name" value="HTH_31"/>
    <property type="match status" value="1"/>
</dbReference>
<gene>
    <name evidence="2" type="ORF">SPHINGO8BC_51101</name>
</gene>
<feature type="domain" description="HTH cro/C1-type" evidence="1">
    <location>
        <begin position="17"/>
        <end position="72"/>
    </location>
</feature>
<dbReference type="GO" id="GO:0003677">
    <property type="term" value="F:DNA binding"/>
    <property type="evidence" value="ECO:0007669"/>
    <property type="project" value="InterPro"/>
</dbReference>